<dbReference type="GO" id="GO:0006508">
    <property type="term" value="P:proteolysis"/>
    <property type="evidence" value="ECO:0007669"/>
    <property type="project" value="UniProtKB-KW"/>
</dbReference>
<accession>A0A1Y3BBI7</accession>
<dbReference type="GO" id="GO:0016579">
    <property type="term" value="P:protein deubiquitination"/>
    <property type="evidence" value="ECO:0007669"/>
    <property type="project" value="TreeGrafter"/>
</dbReference>
<dbReference type="AlphaFoldDB" id="A0A1Y3BBI7"/>
<evidence type="ECO:0000256" key="2">
    <source>
        <dbReference type="ARBA" id="ARBA00022670"/>
    </source>
</evidence>
<dbReference type="Gene3D" id="3.90.1720.30">
    <property type="entry name" value="PPPDE domains"/>
    <property type="match status" value="1"/>
</dbReference>
<sequence length="215" mass="24859">MCYSLGQCLRKRFSINNSNNVINNDDDGEKNLVKLNVYGIPMINMMINFAGLGIYHTGVEVYDREWAYGGYPLPISSIFRMNRPKDLASLSRISGHLQFEETILIGHTHYTLNEIEQIITKMGEKDYIGTKYHLLHRNCNTFSNELCLSLCNKPIPSYLNRLAMIIAKFPYITQMIPEEYFTPIALEKNFLRNTANMIMDTDNVSDLMMKKMYSI</sequence>
<evidence type="ECO:0000313" key="5">
    <source>
        <dbReference type="EMBL" id="OTF76936.1"/>
    </source>
</evidence>
<name>A0A1Y3BBI7_EURMA</name>
<dbReference type="PROSITE" id="PS51858">
    <property type="entry name" value="PPPDE"/>
    <property type="match status" value="1"/>
</dbReference>
<keyword evidence="6" id="KW-1185">Reference proteome</keyword>
<feature type="non-terminal residue" evidence="5">
    <location>
        <position position="215"/>
    </location>
</feature>
<dbReference type="InterPro" id="IPR008580">
    <property type="entry name" value="PPPDE_dom"/>
</dbReference>
<dbReference type="GO" id="GO:0101005">
    <property type="term" value="F:deubiquitinase activity"/>
    <property type="evidence" value="ECO:0007669"/>
    <property type="project" value="TreeGrafter"/>
</dbReference>
<dbReference type="InterPro" id="IPR042266">
    <property type="entry name" value="PPPDE_sf"/>
</dbReference>
<feature type="domain" description="PPPDE" evidence="4">
    <location>
        <begin position="31"/>
        <end position="180"/>
    </location>
</feature>
<dbReference type="Pfam" id="PF05903">
    <property type="entry name" value="Peptidase_C97"/>
    <property type="match status" value="1"/>
</dbReference>
<protein>
    <submittedName>
        <fullName evidence="5">Desumoylating isopeptidase 2-like protein</fullName>
    </submittedName>
</protein>
<evidence type="ECO:0000256" key="1">
    <source>
        <dbReference type="ARBA" id="ARBA00008140"/>
    </source>
</evidence>
<dbReference type="Proteomes" id="UP000194236">
    <property type="component" value="Unassembled WGS sequence"/>
</dbReference>
<dbReference type="PANTHER" id="PTHR12378">
    <property type="entry name" value="DESUMOYLATING ISOPEPTIDASE"/>
    <property type="match status" value="1"/>
</dbReference>
<proteinExistence type="inferred from homology"/>
<reference evidence="5 6" key="1">
    <citation type="submission" date="2017-03" db="EMBL/GenBank/DDBJ databases">
        <title>Genome Survey of Euroglyphus maynei.</title>
        <authorList>
            <person name="Arlian L.G."/>
            <person name="Morgan M.S."/>
            <person name="Rider S.D."/>
        </authorList>
    </citation>
    <scope>NUCLEOTIDE SEQUENCE [LARGE SCALE GENOMIC DNA]</scope>
    <source>
        <strain evidence="5">Arlian Lab</strain>
        <tissue evidence="5">Whole body</tissue>
    </source>
</reference>
<evidence type="ECO:0000313" key="6">
    <source>
        <dbReference type="Proteomes" id="UP000194236"/>
    </source>
</evidence>
<evidence type="ECO:0000256" key="3">
    <source>
        <dbReference type="ARBA" id="ARBA00022801"/>
    </source>
</evidence>
<comment type="similarity">
    <text evidence="1">Belongs to the DeSI family.</text>
</comment>
<evidence type="ECO:0000259" key="4">
    <source>
        <dbReference type="PROSITE" id="PS51858"/>
    </source>
</evidence>
<keyword evidence="3" id="KW-0378">Hydrolase</keyword>
<dbReference type="SMART" id="SM01179">
    <property type="entry name" value="DUF862"/>
    <property type="match status" value="1"/>
</dbReference>
<dbReference type="OrthoDB" id="412286at2759"/>
<dbReference type="EMBL" id="MUJZ01035115">
    <property type="protein sequence ID" value="OTF76936.1"/>
    <property type="molecule type" value="Genomic_DNA"/>
</dbReference>
<comment type="caution">
    <text evidence="5">The sequence shown here is derived from an EMBL/GenBank/DDBJ whole genome shotgun (WGS) entry which is preliminary data.</text>
</comment>
<dbReference type="PANTHER" id="PTHR12378:SF80">
    <property type="entry name" value="IP06716P-RELATED"/>
    <property type="match status" value="1"/>
</dbReference>
<keyword evidence="2" id="KW-0645">Protease</keyword>
<gene>
    <name evidence="5" type="ORF">BLA29_008892</name>
</gene>
<organism evidence="5 6">
    <name type="scientific">Euroglyphus maynei</name>
    <name type="common">Mayne's house dust mite</name>
    <dbReference type="NCBI Taxonomy" id="6958"/>
    <lineage>
        <taxon>Eukaryota</taxon>
        <taxon>Metazoa</taxon>
        <taxon>Ecdysozoa</taxon>
        <taxon>Arthropoda</taxon>
        <taxon>Chelicerata</taxon>
        <taxon>Arachnida</taxon>
        <taxon>Acari</taxon>
        <taxon>Acariformes</taxon>
        <taxon>Sarcoptiformes</taxon>
        <taxon>Astigmata</taxon>
        <taxon>Psoroptidia</taxon>
        <taxon>Analgoidea</taxon>
        <taxon>Pyroglyphidae</taxon>
        <taxon>Pyroglyphinae</taxon>
        <taxon>Euroglyphus</taxon>
    </lineage>
</organism>